<protein>
    <recommendedName>
        <fullName evidence="1">Bacteroidetes PKD-like domain-containing protein</fullName>
    </recommendedName>
</protein>
<name>A0ABR6KIQ5_9BACT</name>
<gene>
    <name evidence="2" type="ORF">GGQ57_001278</name>
</gene>
<comment type="caution">
    <text evidence="2">The sequence shown here is derived from an EMBL/GenBank/DDBJ whole genome shotgun (WGS) entry which is preliminary data.</text>
</comment>
<dbReference type="InterPro" id="IPR015943">
    <property type="entry name" value="WD40/YVTN_repeat-like_dom_sf"/>
</dbReference>
<dbReference type="PROSITE" id="PS51257">
    <property type="entry name" value="PROKAR_LIPOPROTEIN"/>
    <property type="match status" value="1"/>
</dbReference>
<keyword evidence="3" id="KW-1185">Reference proteome</keyword>
<evidence type="ECO:0000313" key="3">
    <source>
        <dbReference type="Proteomes" id="UP000533637"/>
    </source>
</evidence>
<dbReference type="Gene3D" id="2.130.10.10">
    <property type="entry name" value="YVTN repeat-like/Quinoprotein amine dehydrogenase"/>
    <property type="match status" value="1"/>
</dbReference>
<sequence>MKKNLIYFSLFVFAGLVASCSDDDEKYTPIPPVVSIENTSGTLSVAQEDTLYFKANIESPIESSFQWSVNGKEASTDSILKFTSEEMGKFEIALTAKNADGEHSATTSVEVYGKYKYGTFVLNEGSGSNGTLIFISPKGGITDSIYYKANGSFLGGVSQDLFIANNKMYIVSQNGGGDGFLVIANAETLKKEVGYQDELKTTLSWPTHIAVLGENDIYLRDNNGVSLFNPSSKTVTFIKGTKNAQKNRMAVADNKVFASTNSKTIVTIETGKDTISHTIEFDDAISGLIKASDGNLWVSSGKKIMKINTKDYSVMQENEVEPFSSSSNMATPAISAKGDTLYFSGGTTKIYRHVFSKNQTDFMVDARTMVENAGIVYNYLGVNPMTGEVLLNTIKGYGKDYLINNISVFDFSSNEPKLAANYENYTRFPAGIFFTYNFE</sequence>
<dbReference type="InterPro" id="IPR031815">
    <property type="entry name" value="DUF5074"/>
</dbReference>
<dbReference type="InterPro" id="IPR041696">
    <property type="entry name" value="PKD_3"/>
</dbReference>
<dbReference type="SUPFAM" id="SSF49299">
    <property type="entry name" value="PKD domain"/>
    <property type="match status" value="1"/>
</dbReference>
<dbReference type="Proteomes" id="UP000533637">
    <property type="component" value="Unassembled WGS sequence"/>
</dbReference>
<dbReference type="Pfam" id="PF16819">
    <property type="entry name" value="DUF5074"/>
    <property type="match status" value="1"/>
</dbReference>
<organism evidence="2 3">
    <name type="scientific">Parabacteroides faecis</name>
    <dbReference type="NCBI Taxonomy" id="1217282"/>
    <lineage>
        <taxon>Bacteria</taxon>
        <taxon>Pseudomonadati</taxon>
        <taxon>Bacteroidota</taxon>
        <taxon>Bacteroidia</taxon>
        <taxon>Bacteroidales</taxon>
        <taxon>Tannerellaceae</taxon>
        <taxon>Parabacteroides</taxon>
    </lineage>
</organism>
<evidence type="ECO:0000259" key="1">
    <source>
        <dbReference type="Pfam" id="PF16820"/>
    </source>
</evidence>
<accession>A0ABR6KIQ5</accession>
<reference evidence="2 3" key="1">
    <citation type="submission" date="2020-08" db="EMBL/GenBank/DDBJ databases">
        <title>Genomic Encyclopedia of Type Strains, Phase IV (KMG-IV): sequencing the most valuable type-strain genomes for metagenomic binning, comparative biology and taxonomic classification.</title>
        <authorList>
            <person name="Goeker M."/>
        </authorList>
    </citation>
    <scope>NUCLEOTIDE SEQUENCE [LARGE SCALE GENOMIC DNA]</scope>
    <source>
        <strain evidence="2 3">DSM 102983</strain>
    </source>
</reference>
<evidence type="ECO:0000313" key="2">
    <source>
        <dbReference type="EMBL" id="MBB4621384.1"/>
    </source>
</evidence>
<dbReference type="InterPro" id="IPR035986">
    <property type="entry name" value="PKD_dom_sf"/>
</dbReference>
<dbReference type="EMBL" id="JACHOC010000002">
    <property type="protein sequence ID" value="MBB4621384.1"/>
    <property type="molecule type" value="Genomic_DNA"/>
</dbReference>
<dbReference type="Pfam" id="PF16820">
    <property type="entry name" value="PKD_3"/>
    <property type="match status" value="1"/>
</dbReference>
<dbReference type="RefSeq" id="WP_183669639.1">
    <property type="nucleotide sequence ID" value="NZ_BMPB01000002.1"/>
</dbReference>
<feature type="domain" description="Bacteroidetes PKD-like" evidence="1">
    <location>
        <begin position="31"/>
        <end position="98"/>
    </location>
</feature>
<dbReference type="SUPFAM" id="SSF63829">
    <property type="entry name" value="Calcium-dependent phosphotriesterase"/>
    <property type="match status" value="1"/>
</dbReference>
<proteinExistence type="predicted"/>